<evidence type="ECO:0000256" key="2">
    <source>
        <dbReference type="ARBA" id="ARBA00022679"/>
    </source>
</evidence>
<evidence type="ECO:0000256" key="6">
    <source>
        <dbReference type="PIRNR" id="PIRNR016262"/>
    </source>
</evidence>
<keyword evidence="2 5" id="KW-0808">Transferase</keyword>
<evidence type="ECO:0000256" key="3">
    <source>
        <dbReference type="ARBA" id="ARBA00023315"/>
    </source>
</evidence>
<keyword evidence="12" id="KW-1185">Reference proteome</keyword>
<dbReference type="EC" id="2.3.1.181" evidence="5 6"/>
<feature type="site" description="Lowers pKa of active site Cys" evidence="5 9">
    <location>
        <position position="141"/>
    </location>
</feature>
<keyword evidence="5" id="KW-0963">Cytoplasm</keyword>
<feature type="binding site" evidence="5 8">
    <location>
        <begin position="77"/>
        <end position="84"/>
    </location>
    <ligand>
        <name>substrate</name>
    </ligand>
</feature>
<dbReference type="GO" id="GO:0033819">
    <property type="term" value="F:lipoyl(octanoyl) transferase activity"/>
    <property type="evidence" value="ECO:0007669"/>
    <property type="project" value="UniProtKB-EC"/>
</dbReference>
<dbReference type="Pfam" id="PF21948">
    <property type="entry name" value="LplA-B_cat"/>
    <property type="match status" value="1"/>
</dbReference>
<name>A0A1G5H4Y4_9BACT</name>
<dbReference type="GO" id="GO:0005737">
    <property type="term" value="C:cytoplasm"/>
    <property type="evidence" value="ECO:0007669"/>
    <property type="project" value="UniProtKB-SubCell"/>
</dbReference>
<dbReference type="AlphaFoldDB" id="A0A1G5H4Y4"/>
<evidence type="ECO:0000256" key="9">
    <source>
        <dbReference type="PIRSR" id="PIRSR016262-3"/>
    </source>
</evidence>
<sequence>MNKAKIIELPLTAYEEVHDLQKRLVSMRLSGELDGDVVILVEHPPVYTLGKRGGRENIVVSEGFLKEQGISVVQTERGGNITWHGPGQLVAYPIVHLDEARMGVADFVGALEQVMIETLDALGVSARSDAVNRGVWVGDAKIGSVGIRVNHGVSFHGLALNVAPDLTFFSWINPCGLAVSMTTAEQELGRKVSMTAARCEMKRAFGTLFFEGLVETTLNELNGFPSALCGAGT</sequence>
<comment type="function">
    <text evidence="4 5 6">Catalyzes the transfer of endogenously produced octanoic acid from octanoyl-acyl-carrier-protein onto the lipoyl domains of lipoate-dependent enzymes. Lipoyl-ACP can also act as a substrate although octanoyl-ACP is likely to be the physiological substrate.</text>
</comment>
<dbReference type="EMBL" id="FMUX01000012">
    <property type="protein sequence ID" value="SCY58774.1"/>
    <property type="molecule type" value="Genomic_DNA"/>
</dbReference>
<evidence type="ECO:0000256" key="4">
    <source>
        <dbReference type="ARBA" id="ARBA00024732"/>
    </source>
</evidence>
<feature type="binding site" evidence="5 8">
    <location>
        <begin position="157"/>
        <end position="159"/>
    </location>
    <ligand>
        <name>substrate</name>
    </ligand>
</feature>
<comment type="catalytic activity">
    <reaction evidence="5 6">
        <text>octanoyl-[ACP] + L-lysyl-[protein] = N(6)-octanoyl-L-lysyl-[protein] + holo-[ACP] + H(+)</text>
        <dbReference type="Rhea" id="RHEA:17665"/>
        <dbReference type="Rhea" id="RHEA-COMP:9636"/>
        <dbReference type="Rhea" id="RHEA-COMP:9685"/>
        <dbReference type="Rhea" id="RHEA-COMP:9752"/>
        <dbReference type="Rhea" id="RHEA-COMP:9928"/>
        <dbReference type="ChEBI" id="CHEBI:15378"/>
        <dbReference type="ChEBI" id="CHEBI:29969"/>
        <dbReference type="ChEBI" id="CHEBI:64479"/>
        <dbReference type="ChEBI" id="CHEBI:78463"/>
        <dbReference type="ChEBI" id="CHEBI:78809"/>
        <dbReference type="EC" id="2.3.1.181"/>
    </reaction>
</comment>
<evidence type="ECO:0000313" key="11">
    <source>
        <dbReference type="EMBL" id="SCY58774.1"/>
    </source>
</evidence>
<protein>
    <recommendedName>
        <fullName evidence="5 6">Octanoyltransferase</fullName>
        <ecNumber evidence="5 6">2.3.1.181</ecNumber>
    </recommendedName>
    <alternativeName>
        <fullName evidence="5">Lipoate-protein ligase B</fullName>
    </alternativeName>
    <alternativeName>
        <fullName evidence="5">Lipoyl/octanoyl transferase</fullName>
    </alternativeName>
    <alternativeName>
        <fullName evidence="5">Octanoyl-[acyl-carrier-protein]-protein N-octanoyltransferase</fullName>
    </alternativeName>
</protein>
<dbReference type="Proteomes" id="UP000198870">
    <property type="component" value="Unassembled WGS sequence"/>
</dbReference>
<dbReference type="PROSITE" id="PS51733">
    <property type="entry name" value="BPL_LPL_CATALYTIC"/>
    <property type="match status" value="1"/>
</dbReference>
<dbReference type="PANTHER" id="PTHR10993">
    <property type="entry name" value="OCTANOYLTRANSFERASE"/>
    <property type="match status" value="1"/>
</dbReference>
<comment type="similarity">
    <text evidence="5 6">Belongs to the LipB family.</text>
</comment>
<accession>A0A1G5H4Y4</accession>
<feature type="domain" description="BPL/LPL catalytic" evidence="10">
    <location>
        <begin position="32"/>
        <end position="213"/>
    </location>
</feature>
<dbReference type="PANTHER" id="PTHR10993:SF7">
    <property type="entry name" value="LIPOYLTRANSFERASE 2, MITOCHONDRIAL-RELATED"/>
    <property type="match status" value="1"/>
</dbReference>
<dbReference type="RefSeq" id="WP_254782070.1">
    <property type="nucleotide sequence ID" value="NZ_FMUX01000012.1"/>
</dbReference>
<dbReference type="NCBIfam" id="NF010925">
    <property type="entry name" value="PRK14345.1"/>
    <property type="match status" value="1"/>
</dbReference>
<feature type="active site" description="Acyl-thioester intermediate" evidence="5 7">
    <location>
        <position position="175"/>
    </location>
</feature>
<evidence type="ECO:0000256" key="8">
    <source>
        <dbReference type="PIRSR" id="PIRSR016262-2"/>
    </source>
</evidence>
<dbReference type="InterPro" id="IPR020605">
    <property type="entry name" value="Octanoyltransferase_CS"/>
</dbReference>
<dbReference type="STRING" id="419481.SAMN05216233_112133"/>
<dbReference type="InterPro" id="IPR004143">
    <property type="entry name" value="BPL_LPL_catalytic"/>
</dbReference>
<dbReference type="NCBIfam" id="TIGR00214">
    <property type="entry name" value="lipB"/>
    <property type="match status" value="1"/>
</dbReference>
<dbReference type="InterPro" id="IPR000544">
    <property type="entry name" value="Octanoyltransferase"/>
</dbReference>
<dbReference type="InterPro" id="IPR045864">
    <property type="entry name" value="aa-tRNA-synth_II/BPL/LPL"/>
</dbReference>
<dbReference type="CDD" id="cd16444">
    <property type="entry name" value="LipB"/>
    <property type="match status" value="1"/>
</dbReference>
<evidence type="ECO:0000259" key="10">
    <source>
        <dbReference type="PROSITE" id="PS51733"/>
    </source>
</evidence>
<reference evidence="11 12" key="1">
    <citation type="submission" date="2016-10" db="EMBL/GenBank/DDBJ databases">
        <authorList>
            <person name="de Groot N.N."/>
        </authorList>
    </citation>
    <scope>NUCLEOTIDE SEQUENCE [LARGE SCALE GENOMIC DNA]</scope>
    <source>
        <strain evidence="11 12">AA1</strain>
    </source>
</reference>
<dbReference type="GO" id="GO:0009249">
    <property type="term" value="P:protein lipoylation"/>
    <property type="evidence" value="ECO:0007669"/>
    <property type="project" value="InterPro"/>
</dbReference>
<dbReference type="UniPathway" id="UPA00538">
    <property type="reaction ID" value="UER00592"/>
</dbReference>
<feature type="binding site" evidence="5 8">
    <location>
        <begin position="144"/>
        <end position="146"/>
    </location>
    <ligand>
        <name>substrate</name>
    </ligand>
</feature>
<comment type="miscellaneous">
    <text evidence="5">In the reaction, the free carboxyl group of octanoic acid is attached via an amide linkage to the epsilon-amino group of a specific lysine residue of lipoyl domains of lipoate-dependent enzymes.</text>
</comment>
<comment type="subcellular location">
    <subcellularLocation>
        <location evidence="5">Cytoplasm</location>
    </subcellularLocation>
</comment>
<dbReference type="PROSITE" id="PS01313">
    <property type="entry name" value="LIPB"/>
    <property type="match status" value="1"/>
</dbReference>
<comment type="pathway">
    <text evidence="1 5 6">Protein modification; protein lipoylation via endogenous pathway; protein N(6)-(lipoyl)lysine from octanoyl-[acyl-carrier-protein]: step 1/2.</text>
</comment>
<dbReference type="SUPFAM" id="SSF55681">
    <property type="entry name" value="Class II aaRS and biotin synthetases"/>
    <property type="match status" value="1"/>
</dbReference>
<evidence type="ECO:0000256" key="1">
    <source>
        <dbReference type="ARBA" id="ARBA00004821"/>
    </source>
</evidence>
<gene>
    <name evidence="5" type="primary">lipB</name>
    <name evidence="11" type="ORF">SAMN05216233_112133</name>
</gene>
<evidence type="ECO:0000313" key="12">
    <source>
        <dbReference type="Proteomes" id="UP000198870"/>
    </source>
</evidence>
<evidence type="ECO:0000256" key="7">
    <source>
        <dbReference type="PIRSR" id="PIRSR016262-1"/>
    </source>
</evidence>
<evidence type="ECO:0000256" key="5">
    <source>
        <dbReference type="HAMAP-Rule" id="MF_00013"/>
    </source>
</evidence>
<dbReference type="PIRSF" id="PIRSF016262">
    <property type="entry name" value="LPLase"/>
    <property type="match status" value="1"/>
</dbReference>
<proteinExistence type="inferred from homology"/>
<dbReference type="Gene3D" id="3.30.930.10">
    <property type="entry name" value="Bira Bifunctional Protein, Domain 2"/>
    <property type="match status" value="1"/>
</dbReference>
<keyword evidence="3 5" id="KW-0012">Acyltransferase</keyword>
<organism evidence="11 12">
    <name type="scientific">Desulfoluna spongiiphila</name>
    <dbReference type="NCBI Taxonomy" id="419481"/>
    <lineage>
        <taxon>Bacteria</taxon>
        <taxon>Pseudomonadati</taxon>
        <taxon>Thermodesulfobacteriota</taxon>
        <taxon>Desulfobacteria</taxon>
        <taxon>Desulfobacterales</taxon>
        <taxon>Desulfolunaceae</taxon>
        <taxon>Desulfoluna</taxon>
    </lineage>
</organism>
<dbReference type="HAMAP" id="MF_00013">
    <property type="entry name" value="LipB"/>
    <property type="match status" value="1"/>
</dbReference>